<protein>
    <recommendedName>
        <fullName evidence="1">F-box domain-containing protein</fullName>
    </recommendedName>
</protein>
<dbReference type="SUPFAM" id="SSF81383">
    <property type="entry name" value="F-box domain"/>
    <property type="match status" value="1"/>
</dbReference>
<dbReference type="Gene3D" id="1.20.1280.50">
    <property type="match status" value="1"/>
</dbReference>
<accession>A0A3N4I764</accession>
<dbReference type="AlphaFoldDB" id="A0A3N4I764"/>
<dbReference type="CDD" id="cd09917">
    <property type="entry name" value="F-box_SF"/>
    <property type="match status" value="1"/>
</dbReference>
<dbReference type="PROSITE" id="PS50181">
    <property type="entry name" value="FBOX"/>
    <property type="match status" value="1"/>
</dbReference>
<evidence type="ECO:0000259" key="1">
    <source>
        <dbReference type="PROSITE" id="PS50181"/>
    </source>
</evidence>
<reference evidence="2 3" key="1">
    <citation type="journal article" date="2018" name="Nat. Ecol. Evol.">
        <title>Pezizomycetes genomes reveal the molecular basis of ectomycorrhizal truffle lifestyle.</title>
        <authorList>
            <person name="Murat C."/>
            <person name="Payen T."/>
            <person name="Noel B."/>
            <person name="Kuo A."/>
            <person name="Morin E."/>
            <person name="Chen J."/>
            <person name="Kohler A."/>
            <person name="Krizsan K."/>
            <person name="Balestrini R."/>
            <person name="Da Silva C."/>
            <person name="Montanini B."/>
            <person name="Hainaut M."/>
            <person name="Levati E."/>
            <person name="Barry K.W."/>
            <person name="Belfiori B."/>
            <person name="Cichocki N."/>
            <person name="Clum A."/>
            <person name="Dockter R.B."/>
            <person name="Fauchery L."/>
            <person name="Guy J."/>
            <person name="Iotti M."/>
            <person name="Le Tacon F."/>
            <person name="Lindquist E.A."/>
            <person name="Lipzen A."/>
            <person name="Malagnac F."/>
            <person name="Mello A."/>
            <person name="Molinier V."/>
            <person name="Miyauchi S."/>
            <person name="Poulain J."/>
            <person name="Riccioni C."/>
            <person name="Rubini A."/>
            <person name="Sitrit Y."/>
            <person name="Splivallo R."/>
            <person name="Traeger S."/>
            <person name="Wang M."/>
            <person name="Zifcakova L."/>
            <person name="Wipf D."/>
            <person name="Zambonelli A."/>
            <person name="Paolocci F."/>
            <person name="Nowrousian M."/>
            <person name="Ottonello S."/>
            <person name="Baldrian P."/>
            <person name="Spatafora J.W."/>
            <person name="Henrissat B."/>
            <person name="Nagy L.G."/>
            <person name="Aury J.M."/>
            <person name="Wincker P."/>
            <person name="Grigoriev I.V."/>
            <person name="Bonfante P."/>
            <person name="Martin F.M."/>
        </authorList>
    </citation>
    <scope>NUCLEOTIDE SEQUENCE [LARGE SCALE GENOMIC DNA]</scope>
    <source>
        <strain evidence="2 3">RN42</strain>
    </source>
</reference>
<dbReference type="InterPro" id="IPR036047">
    <property type="entry name" value="F-box-like_dom_sf"/>
</dbReference>
<dbReference type="Proteomes" id="UP000275078">
    <property type="component" value="Unassembled WGS sequence"/>
</dbReference>
<proteinExistence type="predicted"/>
<gene>
    <name evidence="2" type="ORF">BJ508DRAFT_113195</name>
</gene>
<organism evidence="2 3">
    <name type="scientific">Ascobolus immersus RN42</name>
    <dbReference type="NCBI Taxonomy" id="1160509"/>
    <lineage>
        <taxon>Eukaryota</taxon>
        <taxon>Fungi</taxon>
        <taxon>Dikarya</taxon>
        <taxon>Ascomycota</taxon>
        <taxon>Pezizomycotina</taxon>
        <taxon>Pezizomycetes</taxon>
        <taxon>Pezizales</taxon>
        <taxon>Ascobolaceae</taxon>
        <taxon>Ascobolus</taxon>
    </lineage>
</organism>
<dbReference type="Pfam" id="PF12937">
    <property type="entry name" value="F-box-like"/>
    <property type="match status" value="1"/>
</dbReference>
<name>A0A3N4I764_ASCIM</name>
<dbReference type="SMART" id="SM00256">
    <property type="entry name" value="FBOX"/>
    <property type="match status" value="1"/>
</dbReference>
<dbReference type="EMBL" id="ML119680">
    <property type="protein sequence ID" value="RPA81306.1"/>
    <property type="molecule type" value="Genomic_DNA"/>
</dbReference>
<keyword evidence="3" id="KW-1185">Reference proteome</keyword>
<evidence type="ECO:0000313" key="3">
    <source>
        <dbReference type="Proteomes" id="UP000275078"/>
    </source>
</evidence>
<dbReference type="InterPro" id="IPR001810">
    <property type="entry name" value="F-box_dom"/>
</dbReference>
<sequence length="303" mass="35246">MSRSTFDNRQVCTDTAPALLTTSSPFKRLPNELLLEIISQIPDPRSFLSLSRVNKHFHSIITNDFIQDRYVNHWFFTHFGPYRIESPTANQDPPYPPIIEFIVRYVHFHCFAPFRCTDHPSHSNAPTTANPKVRSGILFKLWDGKWPARERLAKTRGAPWWGVVAQVDKNTGTTGEVGSLLVGYTTLPMNGWMWFPRFYRRLQQRGVQFVEDNEGVRDLHMLKLGVEDAVLAFHLVEGWRLRGGTGVTDLSTSQFVGEWTRGFYDEGWYWKRYGFGKDRKRPAYYAFGREDYIRCECRLPAKK</sequence>
<feature type="domain" description="F-box" evidence="1">
    <location>
        <begin position="23"/>
        <end position="70"/>
    </location>
</feature>
<evidence type="ECO:0000313" key="2">
    <source>
        <dbReference type="EMBL" id="RPA81306.1"/>
    </source>
</evidence>